<proteinExistence type="predicted"/>
<dbReference type="AlphaFoldDB" id="A0A436ZQT3"/>
<dbReference type="Proteomes" id="UP000283090">
    <property type="component" value="Unassembled WGS sequence"/>
</dbReference>
<organism evidence="2 3">
    <name type="scientific">Arthrobotrys flagrans</name>
    <name type="common">Nematode-trapping fungus</name>
    <name type="synonym">Trichothecium flagrans</name>
    <dbReference type="NCBI Taxonomy" id="97331"/>
    <lineage>
        <taxon>Eukaryota</taxon>
        <taxon>Fungi</taxon>
        <taxon>Dikarya</taxon>
        <taxon>Ascomycota</taxon>
        <taxon>Pezizomycotina</taxon>
        <taxon>Orbiliomycetes</taxon>
        <taxon>Orbiliales</taxon>
        <taxon>Orbiliaceae</taxon>
        <taxon>Arthrobotrys</taxon>
    </lineage>
</organism>
<feature type="compositionally biased region" description="Polar residues" evidence="1">
    <location>
        <begin position="213"/>
        <end position="270"/>
    </location>
</feature>
<feature type="region of interest" description="Disordered" evidence="1">
    <location>
        <begin position="189"/>
        <end position="279"/>
    </location>
</feature>
<dbReference type="EMBL" id="SAEB01000012">
    <property type="protein sequence ID" value="RVD81176.1"/>
    <property type="molecule type" value="Genomic_DNA"/>
</dbReference>
<evidence type="ECO:0000313" key="3">
    <source>
        <dbReference type="Proteomes" id="UP000283090"/>
    </source>
</evidence>
<evidence type="ECO:0000256" key="1">
    <source>
        <dbReference type="SAM" id="MobiDB-lite"/>
    </source>
</evidence>
<name>A0A436ZQT3_ARTFL</name>
<feature type="compositionally biased region" description="Basic and acidic residues" evidence="1">
    <location>
        <begin position="336"/>
        <end position="348"/>
    </location>
</feature>
<sequence>MLNINTDLAVAYGRRRRDRTSFDSIEYDSAQLLDYQHPAPQAHQDPDQEIDLLNDGSHLPLPPWIPPLPTPPQPVYQQAGQQQMMKGTTPLRVLNLAGYTDGDKKLFYPVCSYKCSGEVPERLYGSESLSCVCTNARLLDELGVCVKLECVHYGGDMEKFWRVMGRDCGRIGLDLDRKSTPELRELYKDAGNTPVSSPATPWANDPPRLGTSWAASPSTPRLGSFFSNTPTTPKPGSSFGYSPSTPRPGTSWAASPSTPRPGTSYTNSPTTPRPGTAFSLLSRDTSIGTLPEDIPLTIMVTKTVSVDVETVAERKAIDSADYRSICNICYFEPGSERVGSRGSSDKSVHSSVSEEEEEKVGERVEDVRERAKVVMPTMPVMQEEKRYNYAVSNNGIVEMKGEQGFGLGSNETVEFLKKFGMTPKKVVGAVKKVRNMFGRV</sequence>
<gene>
    <name evidence="2" type="ORF">DFL_009050</name>
</gene>
<keyword evidence="3" id="KW-1185">Reference proteome</keyword>
<dbReference type="OrthoDB" id="5410139at2759"/>
<feature type="region of interest" description="Disordered" evidence="1">
    <location>
        <begin position="336"/>
        <end position="364"/>
    </location>
</feature>
<dbReference type="GeneID" id="93591361"/>
<comment type="caution">
    <text evidence="2">The sequence shown here is derived from an EMBL/GenBank/DDBJ whole genome shotgun (WGS) entry which is preliminary data.</text>
</comment>
<reference evidence="2 3" key="1">
    <citation type="submission" date="2019-01" db="EMBL/GenBank/DDBJ databases">
        <title>Intercellular communication is required for trap formation in the nematode-trapping fungus Duddingtonia flagrans.</title>
        <authorList>
            <person name="Youssar L."/>
            <person name="Wernet V."/>
            <person name="Hensel N."/>
            <person name="Hildebrandt H.-G."/>
            <person name="Fischer R."/>
        </authorList>
    </citation>
    <scope>NUCLEOTIDE SEQUENCE [LARGE SCALE GENOMIC DNA]</scope>
    <source>
        <strain evidence="2 3">CBS H-5679</strain>
    </source>
</reference>
<protein>
    <submittedName>
        <fullName evidence="2">Uncharacterized protein</fullName>
    </submittedName>
</protein>
<evidence type="ECO:0000313" key="2">
    <source>
        <dbReference type="EMBL" id="RVD81176.1"/>
    </source>
</evidence>
<dbReference type="VEuPathDB" id="FungiDB:DFL_009050"/>
<accession>A0A436ZQT3</accession>
<dbReference type="RefSeq" id="XP_067486720.1">
    <property type="nucleotide sequence ID" value="XM_067638876.1"/>
</dbReference>